<dbReference type="AlphaFoldDB" id="A0A1Q2MEM4"/>
<accession>A0A1Q2MEM4</accession>
<dbReference type="EMBL" id="CP019646">
    <property type="protein sequence ID" value="AQQ70747.1"/>
    <property type="molecule type" value="Genomic_DNA"/>
</dbReference>
<name>A0A1Q2MEM4_9BACT</name>
<proteinExistence type="predicted"/>
<dbReference type="KEGG" id="pbas:SMSP2_01108"/>
<dbReference type="STRING" id="1851148.SMSP2_01108"/>
<evidence type="ECO:0000313" key="1">
    <source>
        <dbReference type="EMBL" id="AQQ70747.1"/>
    </source>
</evidence>
<dbReference type="Proteomes" id="UP000188181">
    <property type="component" value="Chromosome"/>
</dbReference>
<organism evidence="1 2">
    <name type="scientific">Limihaloglobus sulfuriphilus</name>
    <dbReference type="NCBI Taxonomy" id="1851148"/>
    <lineage>
        <taxon>Bacteria</taxon>
        <taxon>Pseudomonadati</taxon>
        <taxon>Planctomycetota</taxon>
        <taxon>Phycisphaerae</taxon>
        <taxon>Sedimentisphaerales</taxon>
        <taxon>Sedimentisphaeraceae</taxon>
        <taxon>Limihaloglobus</taxon>
    </lineage>
</organism>
<protein>
    <submittedName>
        <fullName evidence="1">Uncharacterized protein</fullName>
    </submittedName>
</protein>
<sequence length="407" mass="46938">MADKYKWNFKKYFRSSAYGWNGTAKASKRMREAVSEIKKVAKKDSALAGEGTVELCSRLYPALMYIDSSSGALGTALNRTMDALTPILISAEWDMNTRGKWLEKLFDAIQDEGWGIFDDLRDRWGEICVYPGLANLWADELIPFVRNCWQSEGWHFFAGSDMCLSCLLFTERYKEIEELLSLRKNTFWPYNKYQAMALAKQGKQEEALAYAENMKLDDRSGNSNYSINNFCESLLIDMDRTEEAYQKYGLVFPSRGTYKNIYRSICRKYPDIDKKKILLDCIEKTPESGKWFAAAKDAGFYDIAIECAKSSSSDPFTLLRASRDFADKNFKFALVVGVTGIIRMMTGDFYDKITVFQIISAYEQVKNMAEEKDKLNDFRYLLVRDIENKHCRADLRNAIVKKLKQDK</sequence>
<evidence type="ECO:0000313" key="2">
    <source>
        <dbReference type="Proteomes" id="UP000188181"/>
    </source>
</evidence>
<keyword evidence="2" id="KW-1185">Reference proteome</keyword>
<dbReference type="OrthoDB" id="7825127at2"/>
<reference evidence="2" key="1">
    <citation type="submission" date="2017-02" db="EMBL/GenBank/DDBJ databases">
        <title>Comparative genomics and description of representatives of a novel lineage of planctomycetes thriving in anoxic sediments.</title>
        <authorList>
            <person name="Spring S."/>
            <person name="Bunk B."/>
            <person name="Sproer C."/>
        </authorList>
    </citation>
    <scope>NUCLEOTIDE SEQUENCE [LARGE SCALE GENOMIC DNA]</scope>
    <source>
        <strain evidence="2">SM-Chi-D1</strain>
    </source>
</reference>
<gene>
    <name evidence="1" type="ORF">SMSP2_01108</name>
</gene>
<dbReference type="RefSeq" id="WP_146682989.1">
    <property type="nucleotide sequence ID" value="NZ_CP019646.1"/>
</dbReference>